<organism evidence="1 2">
    <name type="scientific">Heterocephalus glaber</name>
    <name type="common">Naked mole rat</name>
    <dbReference type="NCBI Taxonomy" id="10181"/>
    <lineage>
        <taxon>Eukaryota</taxon>
        <taxon>Metazoa</taxon>
        <taxon>Chordata</taxon>
        <taxon>Craniata</taxon>
        <taxon>Vertebrata</taxon>
        <taxon>Euteleostomi</taxon>
        <taxon>Mammalia</taxon>
        <taxon>Eutheria</taxon>
        <taxon>Euarchontoglires</taxon>
        <taxon>Glires</taxon>
        <taxon>Rodentia</taxon>
        <taxon>Hystricomorpha</taxon>
        <taxon>Bathyergidae</taxon>
        <taxon>Heterocephalus</taxon>
    </lineage>
</organism>
<dbReference type="Proteomes" id="UP000694906">
    <property type="component" value="Unplaced"/>
</dbReference>
<keyword evidence="1" id="KW-1185">Reference proteome</keyword>
<protein>
    <submittedName>
        <fullName evidence="2">Uncharacterized protein LOC110345918</fullName>
    </submittedName>
</protein>
<accession>A0AAX6RTF8</accession>
<dbReference type="RefSeq" id="XP_021100526.1">
    <property type="nucleotide sequence ID" value="XM_021244867.1"/>
</dbReference>
<gene>
    <name evidence="2" type="primary">LOC110345918</name>
</gene>
<dbReference type="GeneID" id="110345918"/>
<sequence length="210" mass="23045">MEWRRLEMLLSTLQCPECPTEPLVPCSVARQDSGEQLPGTREPVPADTALPTCLLLSPASRTVTAGSWPDLLCFPPGGSGHPGARSQLASRYKHSCESAETFISQGERTEHHIPGGAELRPCQQLTQLSSVISSGTLTVLLKFWSLSLLCHQSALDINLTLGVTAHGTPSFSLCTRAPFPVCKKKGRRRIRLFYGRRESEEENKVCCWLS</sequence>
<name>A0AAX6RTF8_HETGA</name>
<proteinExistence type="predicted"/>
<reference evidence="2" key="1">
    <citation type="submission" date="2025-08" db="UniProtKB">
        <authorList>
            <consortium name="RefSeq"/>
        </authorList>
    </citation>
    <scope>IDENTIFICATION</scope>
</reference>
<evidence type="ECO:0000313" key="1">
    <source>
        <dbReference type="Proteomes" id="UP000694906"/>
    </source>
</evidence>
<evidence type="ECO:0000313" key="2">
    <source>
        <dbReference type="RefSeq" id="XP_021100526.1"/>
    </source>
</evidence>
<dbReference type="AlphaFoldDB" id="A0AAX6RTF8"/>